<dbReference type="Pfam" id="PF00400">
    <property type="entry name" value="WD40"/>
    <property type="match status" value="6"/>
</dbReference>
<dbReference type="PANTHER" id="PTHR19846:SF0">
    <property type="entry name" value="PRE-MRNA PROCESSING FACTOR 4"/>
    <property type="match status" value="1"/>
</dbReference>
<dbReference type="PROSITE" id="PS50294">
    <property type="entry name" value="WD_REPEATS_REGION"/>
    <property type="match status" value="4"/>
</dbReference>
<dbReference type="GO" id="GO:0000398">
    <property type="term" value="P:mRNA splicing, via spliceosome"/>
    <property type="evidence" value="ECO:0007669"/>
    <property type="project" value="TreeGrafter"/>
</dbReference>
<dbReference type="SUPFAM" id="SSF158230">
    <property type="entry name" value="PRP4-like"/>
    <property type="match status" value="2"/>
</dbReference>
<evidence type="ECO:0000256" key="6">
    <source>
        <dbReference type="ARBA" id="ARBA00023014"/>
    </source>
</evidence>
<evidence type="ECO:0000256" key="2">
    <source>
        <dbReference type="ARBA" id="ARBA00022714"/>
    </source>
</evidence>
<dbReference type="GO" id="GO:0046540">
    <property type="term" value="C:U4/U6 x U5 tri-snRNP complex"/>
    <property type="evidence" value="ECO:0007669"/>
    <property type="project" value="TreeGrafter"/>
</dbReference>
<dbReference type="GO" id="GO:0017070">
    <property type="term" value="F:U6 snRNA binding"/>
    <property type="evidence" value="ECO:0007669"/>
    <property type="project" value="TreeGrafter"/>
</dbReference>
<dbReference type="InterPro" id="IPR015943">
    <property type="entry name" value="WD40/YVTN_repeat-like_dom_sf"/>
</dbReference>
<organism evidence="9">
    <name type="scientific">Cyprideis torosa</name>
    <dbReference type="NCBI Taxonomy" id="163714"/>
    <lineage>
        <taxon>Eukaryota</taxon>
        <taxon>Metazoa</taxon>
        <taxon>Ecdysozoa</taxon>
        <taxon>Arthropoda</taxon>
        <taxon>Crustacea</taxon>
        <taxon>Oligostraca</taxon>
        <taxon>Ostracoda</taxon>
        <taxon>Podocopa</taxon>
        <taxon>Podocopida</taxon>
        <taxon>Cytherocopina</taxon>
        <taxon>Cytheroidea</taxon>
        <taxon>Cytherideidae</taxon>
        <taxon>Cyprideis</taxon>
    </lineage>
</organism>
<dbReference type="PANTHER" id="PTHR19846">
    <property type="entry name" value="WD40 REPEAT PROTEIN"/>
    <property type="match status" value="1"/>
</dbReference>
<dbReference type="GO" id="GO:0051537">
    <property type="term" value="F:2 iron, 2 sulfur cluster binding"/>
    <property type="evidence" value="ECO:0007669"/>
    <property type="project" value="UniProtKB-KW"/>
</dbReference>
<evidence type="ECO:0000256" key="4">
    <source>
        <dbReference type="ARBA" id="ARBA00022737"/>
    </source>
</evidence>
<reference evidence="9" key="1">
    <citation type="submission" date="2020-11" db="EMBL/GenBank/DDBJ databases">
        <authorList>
            <person name="Tran Van P."/>
        </authorList>
    </citation>
    <scope>NUCLEOTIDE SEQUENCE</scope>
</reference>
<keyword evidence="5" id="KW-0408">Iron</keyword>
<keyword evidence="2" id="KW-0001">2Fe-2S</keyword>
<feature type="region of interest" description="Disordered" evidence="8">
    <location>
        <begin position="1"/>
        <end position="68"/>
    </location>
</feature>
<dbReference type="SUPFAM" id="SSF50978">
    <property type="entry name" value="WD40 repeat-like"/>
    <property type="match status" value="1"/>
</dbReference>
<dbReference type="PROSITE" id="PS50082">
    <property type="entry name" value="WD_REPEATS_2"/>
    <property type="match status" value="6"/>
</dbReference>
<evidence type="ECO:0000313" key="9">
    <source>
        <dbReference type="EMBL" id="CAD7225537.1"/>
    </source>
</evidence>
<dbReference type="InterPro" id="IPR018967">
    <property type="entry name" value="FeS-contain_CDGSH-typ"/>
</dbReference>
<evidence type="ECO:0000256" key="3">
    <source>
        <dbReference type="ARBA" id="ARBA00022723"/>
    </source>
</evidence>
<dbReference type="InterPro" id="IPR001680">
    <property type="entry name" value="WD40_rpt"/>
</dbReference>
<dbReference type="Gene3D" id="3.40.5.90">
    <property type="entry name" value="CDGSH iron-sulfur domain, mitoNEET-type"/>
    <property type="match status" value="2"/>
</dbReference>
<dbReference type="FunFam" id="2.130.10.10:FF:000411">
    <property type="entry name" value="U4/U6 small nuclear ribonucleoprotein Prp4"/>
    <property type="match status" value="1"/>
</dbReference>
<dbReference type="AlphaFoldDB" id="A0A7R8ZIZ9"/>
<dbReference type="Pfam" id="PF09360">
    <property type="entry name" value="zf-CDGSH"/>
    <property type="match status" value="1"/>
</dbReference>
<keyword evidence="3" id="KW-0479">Metal-binding</keyword>
<accession>A0A7R8ZIZ9</accession>
<dbReference type="SMART" id="SM00320">
    <property type="entry name" value="WD40"/>
    <property type="match status" value="7"/>
</dbReference>
<dbReference type="OrthoDB" id="540662at2759"/>
<dbReference type="InterPro" id="IPR014906">
    <property type="entry name" value="PRP4-like"/>
</dbReference>
<dbReference type="InterPro" id="IPR042216">
    <property type="entry name" value="MitoNEET_CISD"/>
</dbReference>
<keyword evidence="6" id="KW-0411">Iron-sulfur</keyword>
<dbReference type="SMART" id="SM00704">
    <property type="entry name" value="ZnF_CDGSH"/>
    <property type="match status" value="2"/>
</dbReference>
<dbReference type="PRINTS" id="PR00320">
    <property type="entry name" value="GPROTEINBRPT"/>
</dbReference>
<dbReference type="EMBL" id="OB660595">
    <property type="protein sequence ID" value="CAD7225537.1"/>
    <property type="molecule type" value="Genomic_DNA"/>
</dbReference>
<dbReference type="Pfam" id="PF08799">
    <property type="entry name" value="PRP4"/>
    <property type="match status" value="2"/>
</dbReference>
<dbReference type="GO" id="GO:0030621">
    <property type="term" value="F:U4 snRNA binding"/>
    <property type="evidence" value="ECO:0007669"/>
    <property type="project" value="TreeGrafter"/>
</dbReference>
<dbReference type="Gene3D" id="4.10.280.110">
    <property type="entry name" value="Pre-mRNA processing factor 4 domain"/>
    <property type="match status" value="2"/>
</dbReference>
<dbReference type="CDD" id="cd22249">
    <property type="entry name" value="UDM1_RNF168_RNF169-like"/>
    <property type="match status" value="1"/>
</dbReference>
<gene>
    <name evidence="9" type="ORF">CTOB1V02_LOCUS3475</name>
</gene>
<dbReference type="Gene3D" id="2.130.10.10">
    <property type="entry name" value="YVTN repeat-like/Quinoprotein amine dehydrogenase"/>
    <property type="match status" value="2"/>
</dbReference>
<evidence type="ECO:0000256" key="5">
    <source>
        <dbReference type="ARBA" id="ARBA00023004"/>
    </source>
</evidence>
<dbReference type="InterPro" id="IPR036285">
    <property type="entry name" value="PRP4-like_sf"/>
</dbReference>
<sequence length="701" mass="79808">MDSDEETDTRAVPRAGTIHYGSLEESERMRLKERAEIQAEQESKRSEGEHIHRSTEYIPLENRPESGSKQAVLEEFERRKRARQIQVSTDDVVVRQSLRDLDEPICLFGEGPGDRRNRPESGSKQAVLEEFERRKRARQIQVSTDDVVVRQSLRDLDEPICLFGEGPGDRRNRLRDLLSRIGTDALEIARKKRAGEEAEHQLPSVPTDENITWYHEGPPQLKDARIWLARYSFPRAKHRIAAELEERKVAPAIRNAQRQELQKKLTSEAAYCSQIGDTRPISYCRFSPNWDLLATASWSGLCQLWTVPGCESVRKLRGHQSNVTCVSFNPVLDSPVALASSGTDGSVKLWDNESEDAIVDLDGHHGTFRVSRVKFHPSGRFFVTCVADKSWRLWDLESQQELLHQEGHTDAVHDCSFHPDGSLIVTGSMDSFARLWDLRTGQCVMLMCGHLKSVLSLDFSPNGYLIATGSEDNSCKIWDIRKRAPTYTIPAHTNLVSSVRFEPMGGKYLVTTSYDKTSKIWLYPFWQPLKTLTGHDNKVMCCDVTQDWIVTSAFDRTFKLWAPEHPTAGPKKKITVKLDMEKLKDPFFNPLAEYFPEAHQQQKGLVYDKKPFRYTCEAGKAYKWCACGHSKSQPFCDNSHSIAGLKCNIRPVPFMAVEKKSVWFCNCKQTAHPPFCDGTHRRVEIQTLSLEAPKPLTTTED</sequence>
<name>A0A7R8ZIZ9_9CRUS</name>
<dbReference type="GO" id="GO:0046872">
    <property type="term" value="F:metal ion binding"/>
    <property type="evidence" value="ECO:0007669"/>
    <property type="project" value="UniProtKB-KW"/>
</dbReference>
<keyword evidence="1" id="KW-0853">WD repeat</keyword>
<dbReference type="InterPro" id="IPR020472">
    <property type="entry name" value="WD40_PAC1"/>
</dbReference>
<dbReference type="InterPro" id="IPR036322">
    <property type="entry name" value="WD40_repeat_dom_sf"/>
</dbReference>
<protein>
    <submittedName>
        <fullName evidence="9">Uncharacterized protein</fullName>
    </submittedName>
</protein>
<dbReference type="InterPro" id="IPR019775">
    <property type="entry name" value="WD40_repeat_CS"/>
</dbReference>
<evidence type="ECO:0000256" key="8">
    <source>
        <dbReference type="SAM" id="MobiDB-lite"/>
    </source>
</evidence>
<comment type="cofactor">
    <cofactor evidence="7">
        <name>[2Fe-2S] cluster</name>
        <dbReference type="ChEBI" id="CHEBI:190135"/>
    </cofactor>
</comment>
<keyword evidence="4" id="KW-0677">Repeat</keyword>
<proteinExistence type="predicted"/>
<dbReference type="PROSITE" id="PS00678">
    <property type="entry name" value="WD_REPEATS_1"/>
    <property type="match status" value="2"/>
</dbReference>
<feature type="compositionally biased region" description="Basic and acidic residues" evidence="8">
    <location>
        <begin position="25"/>
        <end position="55"/>
    </location>
</feature>
<dbReference type="CDD" id="cd00200">
    <property type="entry name" value="WD40"/>
    <property type="match status" value="1"/>
</dbReference>
<dbReference type="SMART" id="SM00500">
    <property type="entry name" value="SFM"/>
    <property type="match status" value="2"/>
</dbReference>
<dbReference type="GO" id="GO:0005737">
    <property type="term" value="C:cytoplasm"/>
    <property type="evidence" value="ECO:0007669"/>
    <property type="project" value="UniProtKB-ARBA"/>
</dbReference>
<evidence type="ECO:0000256" key="1">
    <source>
        <dbReference type="ARBA" id="ARBA00022574"/>
    </source>
</evidence>
<evidence type="ECO:0000256" key="7">
    <source>
        <dbReference type="ARBA" id="ARBA00034078"/>
    </source>
</evidence>